<name>A0A5B7JIC9_PORTR</name>
<protein>
    <submittedName>
        <fullName evidence="1">Uncharacterized protein</fullName>
    </submittedName>
</protein>
<dbReference type="EMBL" id="VSRR010096966">
    <property type="protein sequence ID" value="MPC94016.1"/>
    <property type="molecule type" value="Genomic_DNA"/>
</dbReference>
<dbReference type="Proteomes" id="UP000324222">
    <property type="component" value="Unassembled WGS sequence"/>
</dbReference>
<evidence type="ECO:0000313" key="2">
    <source>
        <dbReference type="Proteomes" id="UP000324222"/>
    </source>
</evidence>
<evidence type="ECO:0000313" key="1">
    <source>
        <dbReference type="EMBL" id="MPC94016.1"/>
    </source>
</evidence>
<organism evidence="1 2">
    <name type="scientific">Portunus trituberculatus</name>
    <name type="common">Swimming crab</name>
    <name type="synonym">Neptunus trituberculatus</name>
    <dbReference type="NCBI Taxonomy" id="210409"/>
    <lineage>
        <taxon>Eukaryota</taxon>
        <taxon>Metazoa</taxon>
        <taxon>Ecdysozoa</taxon>
        <taxon>Arthropoda</taxon>
        <taxon>Crustacea</taxon>
        <taxon>Multicrustacea</taxon>
        <taxon>Malacostraca</taxon>
        <taxon>Eumalacostraca</taxon>
        <taxon>Eucarida</taxon>
        <taxon>Decapoda</taxon>
        <taxon>Pleocyemata</taxon>
        <taxon>Brachyura</taxon>
        <taxon>Eubrachyura</taxon>
        <taxon>Portunoidea</taxon>
        <taxon>Portunidae</taxon>
        <taxon>Portuninae</taxon>
        <taxon>Portunus</taxon>
    </lineage>
</organism>
<gene>
    <name evidence="1" type="ORF">E2C01_089166</name>
</gene>
<keyword evidence="2" id="KW-1185">Reference proteome</keyword>
<comment type="caution">
    <text evidence="1">The sequence shown here is derived from an EMBL/GenBank/DDBJ whole genome shotgun (WGS) entry which is preliminary data.</text>
</comment>
<reference evidence="1 2" key="1">
    <citation type="submission" date="2019-05" db="EMBL/GenBank/DDBJ databases">
        <title>Another draft genome of Portunus trituberculatus and its Hox gene families provides insights of decapod evolution.</title>
        <authorList>
            <person name="Jeong J.-H."/>
            <person name="Song I."/>
            <person name="Kim S."/>
            <person name="Choi T."/>
            <person name="Kim D."/>
            <person name="Ryu S."/>
            <person name="Kim W."/>
        </authorList>
    </citation>
    <scope>NUCLEOTIDE SEQUENCE [LARGE SCALE GENOMIC DNA]</scope>
    <source>
        <tissue evidence="1">Muscle</tissue>
    </source>
</reference>
<dbReference type="AlphaFoldDB" id="A0A5B7JIC9"/>
<sequence length="111" mass="11432">MCVAVVLVVGIATGDDYGSGGDGGDLVVMRGGCGNDSEWRGWGVILMGGEGVGVAADGAYVGDECGRRGGERGGGGCRRDTSPHLSSYMRVLTRILPQIVNASEKVKEEEI</sequence>
<accession>A0A5B7JIC9</accession>
<proteinExistence type="predicted"/>